<protein>
    <submittedName>
        <fullName evidence="2">Uncharacterized protein</fullName>
    </submittedName>
</protein>
<dbReference type="AlphaFoldDB" id="A0A2T2P7B6"/>
<name>A0A2T2P7B6_CORCC</name>
<keyword evidence="3" id="KW-1185">Reference proteome</keyword>
<organism evidence="2 3">
    <name type="scientific">Corynespora cassiicola Philippines</name>
    <dbReference type="NCBI Taxonomy" id="1448308"/>
    <lineage>
        <taxon>Eukaryota</taxon>
        <taxon>Fungi</taxon>
        <taxon>Dikarya</taxon>
        <taxon>Ascomycota</taxon>
        <taxon>Pezizomycotina</taxon>
        <taxon>Dothideomycetes</taxon>
        <taxon>Pleosporomycetidae</taxon>
        <taxon>Pleosporales</taxon>
        <taxon>Corynesporascaceae</taxon>
        <taxon>Corynespora</taxon>
    </lineage>
</organism>
<dbReference type="Proteomes" id="UP000240883">
    <property type="component" value="Unassembled WGS sequence"/>
</dbReference>
<evidence type="ECO:0000313" key="2">
    <source>
        <dbReference type="EMBL" id="PSN73557.1"/>
    </source>
</evidence>
<feature type="region of interest" description="Disordered" evidence="1">
    <location>
        <begin position="197"/>
        <end position="216"/>
    </location>
</feature>
<dbReference type="EMBL" id="KZ678129">
    <property type="protein sequence ID" value="PSN73557.1"/>
    <property type="molecule type" value="Genomic_DNA"/>
</dbReference>
<evidence type="ECO:0000313" key="3">
    <source>
        <dbReference type="Proteomes" id="UP000240883"/>
    </source>
</evidence>
<reference evidence="2 3" key="1">
    <citation type="journal article" date="2018" name="Front. Microbiol.">
        <title>Genome-Wide Analysis of Corynespora cassiicola Leaf Fall Disease Putative Effectors.</title>
        <authorList>
            <person name="Lopez D."/>
            <person name="Ribeiro S."/>
            <person name="Label P."/>
            <person name="Fumanal B."/>
            <person name="Venisse J.S."/>
            <person name="Kohler A."/>
            <person name="de Oliveira R.R."/>
            <person name="Labutti K."/>
            <person name="Lipzen A."/>
            <person name="Lail K."/>
            <person name="Bauer D."/>
            <person name="Ohm R.A."/>
            <person name="Barry K.W."/>
            <person name="Spatafora J."/>
            <person name="Grigoriev I.V."/>
            <person name="Martin F.M."/>
            <person name="Pujade-Renaud V."/>
        </authorList>
    </citation>
    <scope>NUCLEOTIDE SEQUENCE [LARGE SCALE GENOMIC DNA]</scope>
    <source>
        <strain evidence="2 3">Philippines</strain>
    </source>
</reference>
<proteinExistence type="predicted"/>
<sequence>MAAAARERCWSGDARPEKETKGTGLSTPGHMDRARVCSRSLPPHRRGQASPLESGNGGAKSKVSRAPDAVTPRAHTTIATAMGNRPSLQRASPVENPRSVGMPSPQKDRCRPVDTKFCQPQKATIVAEAVYEAPSTWPHPTLEPDPSREPHLARPGGPGPARLCCDEPNPRSTIHPPVPNFAHLDRRCSVICPHPFPSEPNLKTAGSAGLASGRAE</sequence>
<evidence type="ECO:0000256" key="1">
    <source>
        <dbReference type="SAM" id="MobiDB-lite"/>
    </source>
</evidence>
<gene>
    <name evidence="2" type="ORF">BS50DRAFT_583080</name>
</gene>
<feature type="region of interest" description="Disordered" evidence="1">
    <location>
        <begin position="1"/>
        <end position="113"/>
    </location>
</feature>
<feature type="region of interest" description="Disordered" evidence="1">
    <location>
        <begin position="135"/>
        <end position="157"/>
    </location>
</feature>
<feature type="compositionally biased region" description="Basic and acidic residues" evidence="1">
    <location>
        <begin position="1"/>
        <end position="21"/>
    </location>
</feature>
<accession>A0A2T2P7B6</accession>